<dbReference type="EMBL" id="VSSQ01053078">
    <property type="protein sequence ID" value="MPN07118.1"/>
    <property type="molecule type" value="Genomic_DNA"/>
</dbReference>
<evidence type="ECO:0000256" key="1">
    <source>
        <dbReference type="SAM" id="MobiDB-lite"/>
    </source>
</evidence>
<accession>A0A645EYJ3</accession>
<evidence type="ECO:0000313" key="2">
    <source>
        <dbReference type="EMBL" id="MPN07118.1"/>
    </source>
</evidence>
<feature type="region of interest" description="Disordered" evidence="1">
    <location>
        <begin position="82"/>
        <end position="106"/>
    </location>
</feature>
<comment type="caution">
    <text evidence="2">The sequence shown here is derived from an EMBL/GenBank/DDBJ whole genome shotgun (WGS) entry which is preliminary data.</text>
</comment>
<organism evidence="2">
    <name type="scientific">bioreactor metagenome</name>
    <dbReference type="NCBI Taxonomy" id="1076179"/>
    <lineage>
        <taxon>unclassified sequences</taxon>
        <taxon>metagenomes</taxon>
        <taxon>ecological metagenomes</taxon>
    </lineage>
</organism>
<feature type="compositionally biased region" description="Basic and acidic residues" evidence="1">
    <location>
        <begin position="95"/>
        <end position="106"/>
    </location>
</feature>
<feature type="compositionally biased region" description="Basic residues" evidence="1">
    <location>
        <begin position="20"/>
        <end position="35"/>
    </location>
</feature>
<sequence>MRGIRAEETAPVGSELLDRHKGRHRPARNGLHRAFKRMGNRRSVERHWNAAENQQQCDNHRNRQQHAECGPRQVHMEVVRLPGPAKPAGNGGQDRQTRGRADELKPHQPEYLRTAAHRGLSGIMLQVGIARE</sequence>
<gene>
    <name evidence="2" type="ORF">SDC9_154384</name>
</gene>
<name>A0A645EYJ3_9ZZZZ</name>
<reference evidence="2" key="1">
    <citation type="submission" date="2019-08" db="EMBL/GenBank/DDBJ databases">
        <authorList>
            <person name="Kucharzyk K."/>
            <person name="Murdoch R.W."/>
            <person name="Higgins S."/>
            <person name="Loffler F."/>
        </authorList>
    </citation>
    <scope>NUCLEOTIDE SEQUENCE</scope>
</reference>
<feature type="region of interest" description="Disordered" evidence="1">
    <location>
        <begin position="1"/>
        <end position="35"/>
    </location>
</feature>
<proteinExistence type="predicted"/>
<dbReference type="AlphaFoldDB" id="A0A645EYJ3"/>
<protein>
    <submittedName>
        <fullName evidence="2">Uncharacterized protein</fullName>
    </submittedName>
</protein>